<proteinExistence type="predicted"/>
<gene>
    <name evidence="2" type="ORF">H310_11518</name>
</gene>
<dbReference type="GeneID" id="20088568"/>
<dbReference type="EMBL" id="KI913983">
    <property type="protein sequence ID" value="ETV94855.1"/>
    <property type="molecule type" value="Genomic_DNA"/>
</dbReference>
<feature type="compositionally biased region" description="Polar residues" evidence="1">
    <location>
        <begin position="110"/>
        <end position="121"/>
    </location>
</feature>
<dbReference type="VEuPathDB" id="FungiDB:H310_11518"/>
<evidence type="ECO:0000256" key="1">
    <source>
        <dbReference type="SAM" id="MobiDB-lite"/>
    </source>
</evidence>
<feature type="compositionally biased region" description="Polar residues" evidence="1">
    <location>
        <begin position="1"/>
        <end position="10"/>
    </location>
</feature>
<feature type="region of interest" description="Disordered" evidence="1">
    <location>
        <begin position="94"/>
        <end position="129"/>
    </location>
</feature>
<protein>
    <submittedName>
        <fullName evidence="2">Uncharacterized protein</fullName>
    </submittedName>
</protein>
<evidence type="ECO:0000313" key="2">
    <source>
        <dbReference type="EMBL" id="ETV94855.1"/>
    </source>
</evidence>
<organism evidence="2">
    <name type="scientific">Aphanomyces invadans</name>
    <dbReference type="NCBI Taxonomy" id="157072"/>
    <lineage>
        <taxon>Eukaryota</taxon>
        <taxon>Sar</taxon>
        <taxon>Stramenopiles</taxon>
        <taxon>Oomycota</taxon>
        <taxon>Saprolegniomycetes</taxon>
        <taxon>Saprolegniales</taxon>
        <taxon>Verrucalvaceae</taxon>
        <taxon>Aphanomyces</taxon>
    </lineage>
</organism>
<feature type="region of interest" description="Disordered" evidence="1">
    <location>
        <begin position="194"/>
        <end position="230"/>
    </location>
</feature>
<sequence>MPEQPQTSRTDSWKHTKASNNQHLVQLLEDSLKKEDRRLARLMAASNPSQKKRLEMYFNVERDRERKLFELVKHDHDAALRIKVRASASCISNPMTADSSKLSSTKKMRSSSLRGDTNQAGSHERVPTSHCPIKQGCLWSPPPLRELAPLLTSMHREGPSTACSTETVACQHTDFSREGLHSRPRRGFSRICGTEARERPETKAPHAQRFANGRQNPREHLAALHRDAAP</sequence>
<feature type="compositionally biased region" description="Basic and acidic residues" evidence="1">
    <location>
        <begin position="195"/>
        <end position="204"/>
    </location>
</feature>
<feature type="compositionally biased region" description="Basic and acidic residues" evidence="1">
    <location>
        <begin position="216"/>
        <end position="230"/>
    </location>
</feature>
<name>A0A024TL43_9STRA</name>
<feature type="region of interest" description="Disordered" evidence="1">
    <location>
        <begin position="1"/>
        <end position="24"/>
    </location>
</feature>
<reference evidence="2" key="1">
    <citation type="submission" date="2013-12" db="EMBL/GenBank/DDBJ databases">
        <title>The Genome Sequence of Aphanomyces invadans NJM9701.</title>
        <authorList>
            <consortium name="The Broad Institute Genomics Platform"/>
            <person name="Russ C."/>
            <person name="Tyler B."/>
            <person name="van West P."/>
            <person name="Dieguez-Uribeondo J."/>
            <person name="Young S.K."/>
            <person name="Zeng Q."/>
            <person name="Gargeya S."/>
            <person name="Fitzgerald M."/>
            <person name="Abouelleil A."/>
            <person name="Alvarado L."/>
            <person name="Chapman S.B."/>
            <person name="Gainer-Dewar J."/>
            <person name="Goldberg J."/>
            <person name="Griggs A."/>
            <person name="Gujja S."/>
            <person name="Hansen M."/>
            <person name="Howarth C."/>
            <person name="Imamovic A."/>
            <person name="Ireland A."/>
            <person name="Larimer J."/>
            <person name="McCowan C."/>
            <person name="Murphy C."/>
            <person name="Pearson M."/>
            <person name="Poon T.W."/>
            <person name="Priest M."/>
            <person name="Roberts A."/>
            <person name="Saif S."/>
            <person name="Shea T."/>
            <person name="Sykes S."/>
            <person name="Wortman J."/>
            <person name="Nusbaum C."/>
            <person name="Birren B."/>
        </authorList>
    </citation>
    <scope>NUCLEOTIDE SEQUENCE [LARGE SCALE GENOMIC DNA]</scope>
    <source>
        <strain evidence="2">NJM9701</strain>
    </source>
</reference>
<dbReference type="AlphaFoldDB" id="A0A024TL43"/>
<feature type="compositionally biased region" description="Polar residues" evidence="1">
    <location>
        <begin position="94"/>
        <end position="103"/>
    </location>
</feature>
<accession>A0A024TL43</accession>
<dbReference type="OrthoDB" id="64267at2759"/>
<dbReference type="RefSeq" id="XP_008876446.1">
    <property type="nucleotide sequence ID" value="XM_008878224.1"/>
</dbReference>